<keyword evidence="2" id="KW-1185">Reference proteome</keyword>
<comment type="caution">
    <text evidence="1">The sequence shown here is derived from an EMBL/GenBank/DDBJ whole genome shotgun (WGS) entry which is preliminary data.</text>
</comment>
<sequence length="155" mass="16566">MEPMDAAQPIDFQPLCDCGALGGHSSGQDCGCRAALAAEVSGSRAACLEAVGILRARYSVTLRSQWQDPQTAEWVFRLGLSAGEPSRAVGPVPPLLSPDASVLAVLDDQPGQEVHREIVFILTGLEDGILSHVLDFLVGNGTIERVRPDVYRKSR</sequence>
<dbReference type="EMBL" id="JBICZW010000024">
    <property type="protein sequence ID" value="MFG3192882.1"/>
    <property type="molecule type" value="Genomic_DNA"/>
</dbReference>
<evidence type="ECO:0000313" key="1">
    <source>
        <dbReference type="EMBL" id="MFG3192882.1"/>
    </source>
</evidence>
<gene>
    <name evidence="1" type="ORF">ACGFYS_28530</name>
</gene>
<evidence type="ECO:0000313" key="2">
    <source>
        <dbReference type="Proteomes" id="UP001604282"/>
    </source>
</evidence>
<proteinExistence type="predicted"/>
<reference evidence="1 2" key="1">
    <citation type="submission" date="2024-10" db="EMBL/GenBank/DDBJ databases">
        <title>The Natural Products Discovery Center: Release of the First 8490 Sequenced Strains for Exploring Actinobacteria Biosynthetic Diversity.</title>
        <authorList>
            <person name="Kalkreuter E."/>
            <person name="Kautsar S.A."/>
            <person name="Yang D."/>
            <person name="Bader C.D."/>
            <person name="Teijaro C.N."/>
            <person name="Fluegel L."/>
            <person name="Davis C.M."/>
            <person name="Simpson J.R."/>
            <person name="Lauterbach L."/>
            <person name="Steele A.D."/>
            <person name="Gui C."/>
            <person name="Meng S."/>
            <person name="Li G."/>
            <person name="Viehrig K."/>
            <person name="Ye F."/>
            <person name="Su P."/>
            <person name="Kiefer A.F."/>
            <person name="Nichols A."/>
            <person name="Cepeda A.J."/>
            <person name="Yan W."/>
            <person name="Fan B."/>
            <person name="Jiang Y."/>
            <person name="Adhikari A."/>
            <person name="Zheng C.-J."/>
            <person name="Schuster L."/>
            <person name="Cowan T.M."/>
            <person name="Smanski M.J."/>
            <person name="Chevrette M.G."/>
            <person name="De Carvalho L.P.S."/>
            <person name="Shen B."/>
        </authorList>
    </citation>
    <scope>NUCLEOTIDE SEQUENCE [LARGE SCALE GENOMIC DNA]</scope>
    <source>
        <strain evidence="1 2">NPDC048229</strain>
    </source>
</reference>
<protein>
    <submittedName>
        <fullName evidence="1">Uncharacterized protein</fullName>
    </submittedName>
</protein>
<dbReference type="RefSeq" id="WP_189852618.1">
    <property type="nucleotide sequence ID" value="NZ_BMVV01000026.1"/>
</dbReference>
<dbReference type="Proteomes" id="UP001604282">
    <property type="component" value="Unassembled WGS sequence"/>
</dbReference>
<organism evidence="1 2">
    <name type="scientific">Streptomyces omiyaensis</name>
    <dbReference type="NCBI Taxonomy" id="68247"/>
    <lineage>
        <taxon>Bacteria</taxon>
        <taxon>Bacillati</taxon>
        <taxon>Actinomycetota</taxon>
        <taxon>Actinomycetes</taxon>
        <taxon>Kitasatosporales</taxon>
        <taxon>Streptomycetaceae</taxon>
        <taxon>Streptomyces</taxon>
    </lineage>
</organism>
<name>A0ABW7BZI2_9ACTN</name>
<accession>A0ABW7BZI2</accession>